<evidence type="ECO:0000313" key="2">
    <source>
        <dbReference type="Proteomes" id="UP000646053"/>
    </source>
</evidence>
<proteinExistence type="predicted"/>
<dbReference type="AlphaFoldDB" id="A0A8J7Z158"/>
<evidence type="ECO:0000313" key="1">
    <source>
        <dbReference type="EMBL" id="NDJ16238.1"/>
    </source>
</evidence>
<dbReference type="EMBL" id="WVIE01000002">
    <property type="protein sequence ID" value="NDJ16238.1"/>
    <property type="molecule type" value="Genomic_DNA"/>
</dbReference>
<name>A0A8J7Z158_9CYAN</name>
<reference evidence="1" key="1">
    <citation type="submission" date="2019-12" db="EMBL/GenBank/DDBJ databases">
        <title>High-Quality draft genome sequences of three cyanobacteria isolated from the limestone walls of the Old Cathedral of Coimbra.</title>
        <authorList>
            <person name="Tiago I."/>
            <person name="Soares F."/>
            <person name="Portugal A."/>
        </authorList>
    </citation>
    <scope>NUCLEOTIDE SEQUENCE</scope>
    <source>
        <strain evidence="1">A</strain>
    </source>
</reference>
<sequence>MLQVLVESALENRCLSVESEGLIRQMLAIGRCNPKEAEALKELQAAIRAGAINREAQDQAASDQFVLI</sequence>
<keyword evidence="2" id="KW-1185">Reference proteome</keyword>
<dbReference type="Proteomes" id="UP000646053">
    <property type="component" value="Unassembled WGS sequence"/>
</dbReference>
<dbReference type="RefSeq" id="WP_162421733.1">
    <property type="nucleotide sequence ID" value="NZ_WVIE01000002.1"/>
</dbReference>
<organism evidence="1 2">
    <name type="scientific">Myxacorys almedinensis A</name>
    <dbReference type="NCBI Taxonomy" id="2690445"/>
    <lineage>
        <taxon>Bacteria</taxon>
        <taxon>Bacillati</taxon>
        <taxon>Cyanobacteriota</taxon>
        <taxon>Cyanophyceae</taxon>
        <taxon>Leptolyngbyales</taxon>
        <taxon>Leptolyngbyaceae</taxon>
        <taxon>Myxacorys</taxon>
        <taxon>Myxacorys almedinensis</taxon>
    </lineage>
</organism>
<comment type="caution">
    <text evidence="1">The sequence shown here is derived from an EMBL/GenBank/DDBJ whole genome shotgun (WGS) entry which is preliminary data.</text>
</comment>
<protein>
    <submittedName>
        <fullName evidence="1">Uncharacterized protein</fullName>
    </submittedName>
</protein>
<accession>A0A8J7Z158</accession>
<gene>
    <name evidence="1" type="ORF">GS601_02855</name>
</gene>